<proteinExistence type="predicted"/>
<comment type="caution">
    <text evidence="1">The sequence shown here is derived from an EMBL/GenBank/DDBJ whole genome shotgun (WGS) entry which is preliminary data.</text>
</comment>
<organism evidence="1 2">
    <name type="scientific">Halocaridina rubra</name>
    <name type="common">Hawaiian red shrimp</name>
    <dbReference type="NCBI Taxonomy" id="373956"/>
    <lineage>
        <taxon>Eukaryota</taxon>
        <taxon>Metazoa</taxon>
        <taxon>Ecdysozoa</taxon>
        <taxon>Arthropoda</taxon>
        <taxon>Crustacea</taxon>
        <taxon>Multicrustacea</taxon>
        <taxon>Malacostraca</taxon>
        <taxon>Eumalacostraca</taxon>
        <taxon>Eucarida</taxon>
        <taxon>Decapoda</taxon>
        <taxon>Pleocyemata</taxon>
        <taxon>Caridea</taxon>
        <taxon>Atyoidea</taxon>
        <taxon>Atyidae</taxon>
        <taxon>Halocaridina</taxon>
    </lineage>
</organism>
<protein>
    <submittedName>
        <fullName evidence="1">Uncharacterized protein</fullName>
    </submittedName>
</protein>
<evidence type="ECO:0000313" key="2">
    <source>
        <dbReference type="Proteomes" id="UP001381693"/>
    </source>
</evidence>
<sequence length="110" mass="11894">MAILTPTFSNEPAAMGLTVGVCSWCDRTELHSTSASSFVMCVVVCLDRSDITDIQLVVCLDRSDITGIQLVVCLDRSNITNIQVVVCLDRSDIAGIQVVVCLDRSDITDI</sequence>
<dbReference type="Proteomes" id="UP001381693">
    <property type="component" value="Unassembled WGS sequence"/>
</dbReference>
<dbReference type="AlphaFoldDB" id="A0AAN8XD92"/>
<gene>
    <name evidence="1" type="ORF">SK128_005405</name>
</gene>
<dbReference type="EMBL" id="JAXCGZ010004063">
    <property type="protein sequence ID" value="KAK7082350.1"/>
    <property type="molecule type" value="Genomic_DNA"/>
</dbReference>
<name>A0AAN8XD92_HALRR</name>
<evidence type="ECO:0000313" key="1">
    <source>
        <dbReference type="EMBL" id="KAK7082350.1"/>
    </source>
</evidence>
<keyword evidence="2" id="KW-1185">Reference proteome</keyword>
<accession>A0AAN8XD92</accession>
<reference evidence="1 2" key="1">
    <citation type="submission" date="2023-11" db="EMBL/GenBank/DDBJ databases">
        <title>Halocaridina rubra genome assembly.</title>
        <authorList>
            <person name="Smith C."/>
        </authorList>
    </citation>
    <scope>NUCLEOTIDE SEQUENCE [LARGE SCALE GENOMIC DNA]</scope>
    <source>
        <strain evidence="1">EP-1</strain>
        <tissue evidence="1">Whole</tissue>
    </source>
</reference>